<dbReference type="EMBL" id="MGIT01000003">
    <property type="protein sequence ID" value="OGM92791.1"/>
    <property type="molecule type" value="Genomic_DNA"/>
</dbReference>
<name>A0A1F8DW12_9BACT</name>
<feature type="region of interest" description="Disordered" evidence="1">
    <location>
        <begin position="165"/>
        <end position="190"/>
    </location>
</feature>
<evidence type="ECO:0000313" key="3">
    <source>
        <dbReference type="EMBL" id="OGM92791.1"/>
    </source>
</evidence>
<sequence>MNKIKKDKGAAKGFTLLELLIVIAILAVLATVAVLVINPVEYLRQARDSQRVGDLAAVKGAIDLYLTTVSTPDVTAGVLGNAARCTAGATNPFTITPCTVSATRTVDGTGWVLVSFSSLSGGSPLTTLPLDPINDATYFYAYAANETANTYELNAKMESVKFGTDQDFDGKDGGDQPTWYEIGNDPALNL</sequence>
<evidence type="ECO:0000313" key="4">
    <source>
        <dbReference type="Proteomes" id="UP000176422"/>
    </source>
</evidence>
<dbReference type="Proteomes" id="UP000176422">
    <property type="component" value="Unassembled WGS sequence"/>
</dbReference>
<feature type="transmembrane region" description="Helical" evidence="2">
    <location>
        <begin position="16"/>
        <end position="37"/>
    </location>
</feature>
<dbReference type="InterPro" id="IPR012902">
    <property type="entry name" value="N_methyl_site"/>
</dbReference>
<reference evidence="3 4" key="1">
    <citation type="journal article" date="2016" name="Nat. Commun.">
        <title>Thousands of microbial genomes shed light on interconnected biogeochemical processes in an aquifer system.</title>
        <authorList>
            <person name="Anantharaman K."/>
            <person name="Brown C.T."/>
            <person name="Hug L.A."/>
            <person name="Sharon I."/>
            <person name="Castelle C.J."/>
            <person name="Probst A.J."/>
            <person name="Thomas B.C."/>
            <person name="Singh A."/>
            <person name="Wilkins M.J."/>
            <person name="Karaoz U."/>
            <person name="Brodie E.L."/>
            <person name="Williams K.H."/>
            <person name="Hubbard S.S."/>
            <person name="Banfield J.F."/>
        </authorList>
    </citation>
    <scope>NUCLEOTIDE SEQUENCE [LARGE SCALE GENOMIC DNA]</scope>
</reference>
<keyword evidence="2" id="KW-1133">Transmembrane helix</keyword>
<dbReference type="SUPFAM" id="SSF54523">
    <property type="entry name" value="Pili subunits"/>
    <property type="match status" value="1"/>
</dbReference>
<evidence type="ECO:0000256" key="1">
    <source>
        <dbReference type="SAM" id="MobiDB-lite"/>
    </source>
</evidence>
<dbReference type="NCBIfam" id="TIGR02532">
    <property type="entry name" value="IV_pilin_GFxxxE"/>
    <property type="match status" value="1"/>
</dbReference>
<dbReference type="AlphaFoldDB" id="A0A1F8DW12"/>
<evidence type="ECO:0008006" key="5">
    <source>
        <dbReference type="Google" id="ProtNLM"/>
    </source>
</evidence>
<organism evidence="3 4">
    <name type="scientific">Candidatus Wolfebacteria bacterium RIFOXYB1_FULL_54_12</name>
    <dbReference type="NCBI Taxonomy" id="1802559"/>
    <lineage>
        <taxon>Bacteria</taxon>
        <taxon>Candidatus Wolfeibacteriota</taxon>
    </lineage>
</organism>
<evidence type="ECO:0000256" key="2">
    <source>
        <dbReference type="SAM" id="Phobius"/>
    </source>
</evidence>
<dbReference type="Gene3D" id="3.30.700.10">
    <property type="entry name" value="Glycoprotein, Type 4 Pilin"/>
    <property type="match status" value="1"/>
</dbReference>
<proteinExistence type="predicted"/>
<protein>
    <recommendedName>
        <fullName evidence="5">Type II secretion system protein GspG C-terminal domain-containing protein</fullName>
    </recommendedName>
</protein>
<keyword evidence="2" id="KW-0472">Membrane</keyword>
<keyword evidence="2" id="KW-0812">Transmembrane</keyword>
<gene>
    <name evidence="3" type="ORF">A2372_01235</name>
</gene>
<dbReference type="PROSITE" id="PS00409">
    <property type="entry name" value="PROKAR_NTER_METHYL"/>
    <property type="match status" value="1"/>
</dbReference>
<accession>A0A1F8DW12</accession>
<dbReference type="STRING" id="1802559.A2372_01235"/>
<dbReference type="InterPro" id="IPR045584">
    <property type="entry name" value="Pilin-like"/>
</dbReference>
<dbReference type="Pfam" id="PF07963">
    <property type="entry name" value="N_methyl"/>
    <property type="match status" value="1"/>
</dbReference>
<comment type="caution">
    <text evidence="3">The sequence shown here is derived from an EMBL/GenBank/DDBJ whole genome shotgun (WGS) entry which is preliminary data.</text>
</comment>